<name>A0A804NDX6_MAIZE</name>
<feature type="region of interest" description="Disordered" evidence="1">
    <location>
        <begin position="188"/>
        <end position="218"/>
    </location>
</feature>
<feature type="compositionally biased region" description="Basic and acidic residues" evidence="1">
    <location>
        <begin position="1"/>
        <end position="16"/>
    </location>
</feature>
<dbReference type="Proteomes" id="UP000007305">
    <property type="component" value="Chromosome 3"/>
</dbReference>
<feature type="compositionally biased region" description="Basic and acidic residues" evidence="1">
    <location>
        <begin position="26"/>
        <end position="37"/>
    </location>
</feature>
<keyword evidence="3" id="KW-1185">Reference proteome</keyword>
<protein>
    <submittedName>
        <fullName evidence="2">Uncharacterized protein</fullName>
    </submittedName>
</protein>
<reference evidence="2" key="2">
    <citation type="submission" date="2019-07" db="EMBL/GenBank/DDBJ databases">
        <authorList>
            <person name="Seetharam A."/>
            <person name="Woodhouse M."/>
            <person name="Cannon E."/>
        </authorList>
    </citation>
    <scope>NUCLEOTIDE SEQUENCE [LARGE SCALE GENOMIC DNA]</scope>
    <source>
        <strain evidence="2">cv. B73</strain>
    </source>
</reference>
<sequence length="290" mass="32144">MFQRRREMEEKAEGRQRGVVVPMHSAKSERERKPSEARRSKLACTSIQALLALLLLMKRRPRSALCAPERVRSSCARCRRAARAARADSMPDDGCCCCPCPSARLWVRPKRLVRSCENWRAMDMASALSSCENCRSRCDEVRLIDGDKDRDDDDAPPAWSPRAPSGSAVAPPAAAGSTLRRMMVSSSCRSSVTSTSSSPSSELRSEPRGEEPVLSDRGVVPAEPLHRWWPGAAAPLIADPIRSRFPARLPEQSNARRGDALDDWMDRFCGWPWNLWGKAPATRPSGSSSR</sequence>
<dbReference type="FunCoup" id="A0A804NDX6">
    <property type="interactions" value="473"/>
</dbReference>
<reference evidence="2" key="3">
    <citation type="submission" date="2021-05" db="UniProtKB">
        <authorList>
            <consortium name="EnsemblPlants"/>
        </authorList>
    </citation>
    <scope>IDENTIFICATION</scope>
    <source>
        <strain evidence="2">cv. B73</strain>
    </source>
</reference>
<reference evidence="3" key="1">
    <citation type="submission" date="2015-12" db="EMBL/GenBank/DDBJ databases">
        <title>Update maize B73 reference genome by single molecule sequencing technologies.</title>
        <authorList>
            <consortium name="Maize Genome Sequencing Project"/>
            <person name="Ware D."/>
        </authorList>
    </citation>
    <scope>NUCLEOTIDE SEQUENCE [LARGE SCALE GENOMIC DNA]</scope>
    <source>
        <strain evidence="3">cv. B73</strain>
    </source>
</reference>
<organism evidence="2 3">
    <name type="scientific">Zea mays</name>
    <name type="common">Maize</name>
    <dbReference type="NCBI Taxonomy" id="4577"/>
    <lineage>
        <taxon>Eukaryota</taxon>
        <taxon>Viridiplantae</taxon>
        <taxon>Streptophyta</taxon>
        <taxon>Embryophyta</taxon>
        <taxon>Tracheophyta</taxon>
        <taxon>Spermatophyta</taxon>
        <taxon>Magnoliopsida</taxon>
        <taxon>Liliopsida</taxon>
        <taxon>Poales</taxon>
        <taxon>Poaceae</taxon>
        <taxon>PACMAD clade</taxon>
        <taxon>Panicoideae</taxon>
        <taxon>Andropogonodae</taxon>
        <taxon>Andropogoneae</taxon>
        <taxon>Tripsacinae</taxon>
        <taxon>Zea</taxon>
    </lineage>
</organism>
<dbReference type="AlphaFoldDB" id="A0A804NDX6"/>
<feature type="compositionally biased region" description="Low complexity" evidence="1">
    <location>
        <begin position="188"/>
        <end position="202"/>
    </location>
</feature>
<dbReference type="EnsemblPlants" id="Zm00001eb154020_T001">
    <property type="protein sequence ID" value="Zm00001eb154020_P001"/>
    <property type="gene ID" value="Zm00001eb154020"/>
</dbReference>
<dbReference type="InParanoid" id="A0A804NDX6"/>
<feature type="compositionally biased region" description="Low complexity" evidence="1">
    <location>
        <begin position="156"/>
        <end position="176"/>
    </location>
</feature>
<feature type="region of interest" description="Disordered" evidence="1">
    <location>
        <begin position="145"/>
        <end position="176"/>
    </location>
</feature>
<feature type="region of interest" description="Disordered" evidence="1">
    <location>
        <begin position="1"/>
        <end position="37"/>
    </location>
</feature>
<evidence type="ECO:0000313" key="3">
    <source>
        <dbReference type="Proteomes" id="UP000007305"/>
    </source>
</evidence>
<accession>A0A804NDX6</accession>
<evidence type="ECO:0000256" key="1">
    <source>
        <dbReference type="SAM" id="MobiDB-lite"/>
    </source>
</evidence>
<evidence type="ECO:0000313" key="2">
    <source>
        <dbReference type="EnsemblPlants" id="Zm00001eb154020_P001"/>
    </source>
</evidence>
<proteinExistence type="predicted"/>
<dbReference type="Gramene" id="Zm00001eb154020_T001">
    <property type="protein sequence ID" value="Zm00001eb154020_P001"/>
    <property type="gene ID" value="Zm00001eb154020"/>
</dbReference>